<keyword evidence="16" id="KW-1185">Reference proteome</keyword>
<keyword evidence="8 12" id="KW-0518">Myosin</keyword>
<comment type="caution">
    <text evidence="12">Lacks conserved residue(s) required for the propagation of feature annotation.</text>
</comment>
<evidence type="ECO:0000256" key="1">
    <source>
        <dbReference type="ARBA" id="ARBA00004651"/>
    </source>
</evidence>
<dbReference type="Pfam" id="PF03142">
    <property type="entry name" value="Chitin_synth_2"/>
    <property type="match status" value="1"/>
</dbReference>
<comment type="caution">
    <text evidence="15">The sequence shown here is derived from an EMBL/GenBank/DDBJ whole genome shotgun (WGS) entry which is preliminary data.</text>
</comment>
<dbReference type="OrthoDB" id="370884at2759"/>
<keyword evidence="9 13" id="KW-0472">Membrane</keyword>
<keyword evidence="10" id="KW-0505">Motor protein</keyword>
<accession>A0A1R1PFX9</accession>
<dbReference type="InterPro" id="IPR027417">
    <property type="entry name" value="P-loop_NTPase"/>
</dbReference>
<feature type="transmembrane region" description="Helical" evidence="13">
    <location>
        <begin position="582"/>
        <end position="604"/>
    </location>
</feature>
<dbReference type="SUPFAM" id="SSF52540">
    <property type="entry name" value="P-loop containing nucleoside triphosphate hydrolases"/>
    <property type="match status" value="1"/>
</dbReference>
<dbReference type="GO" id="GO:0005886">
    <property type="term" value="C:plasma membrane"/>
    <property type="evidence" value="ECO:0007669"/>
    <property type="project" value="UniProtKB-SubCell"/>
</dbReference>
<dbReference type="SMART" id="SM01117">
    <property type="entry name" value="Cyt-b5"/>
    <property type="match status" value="2"/>
</dbReference>
<dbReference type="GO" id="GO:0016459">
    <property type="term" value="C:myosin complex"/>
    <property type="evidence" value="ECO:0007669"/>
    <property type="project" value="UniProtKB-KW"/>
</dbReference>
<comment type="subcellular location">
    <subcellularLocation>
        <location evidence="1">Cell membrane</location>
        <topology evidence="1">Multi-pass membrane protein</topology>
    </subcellularLocation>
</comment>
<dbReference type="PROSITE" id="PS51456">
    <property type="entry name" value="MYOSIN_MOTOR"/>
    <property type="match status" value="1"/>
</dbReference>
<evidence type="ECO:0000256" key="9">
    <source>
        <dbReference type="ARBA" id="ARBA00023136"/>
    </source>
</evidence>
<dbReference type="Gene3D" id="1.20.58.530">
    <property type="match status" value="1"/>
</dbReference>
<feature type="domain" description="Myosin motor" evidence="14">
    <location>
        <begin position="1"/>
        <end position="402"/>
    </location>
</feature>
<feature type="region of interest" description="Actin-binding" evidence="12">
    <location>
        <begin position="279"/>
        <end position="301"/>
    </location>
</feature>
<gene>
    <name evidence="15" type="ORF">AX774_g6694</name>
</gene>
<dbReference type="GO" id="GO:0004100">
    <property type="term" value="F:chitin synthase activity"/>
    <property type="evidence" value="ECO:0007669"/>
    <property type="project" value="UniProtKB-EC"/>
</dbReference>
<evidence type="ECO:0000256" key="8">
    <source>
        <dbReference type="ARBA" id="ARBA00023123"/>
    </source>
</evidence>
<dbReference type="Pfam" id="PF00063">
    <property type="entry name" value="Myosin_head"/>
    <property type="match status" value="1"/>
</dbReference>
<dbReference type="InterPro" id="IPR036961">
    <property type="entry name" value="Kinesin_motor_dom_sf"/>
</dbReference>
<dbReference type="PANTHER" id="PTHR22914:SF13">
    <property type="entry name" value="CHITIN SYNTHASE"/>
    <property type="match status" value="1"/>
</dbReference>
<evidence type="ECO:0000256" key="2">
    <source>
        <dbReference type="ARBA" id="ARBA00012543"/>
    </source>
</evidence>
<reference evidence="16" key="1">
    <citation type="submission" date="2017-01" db="EMBL/GenBank/DDBJ databases">
        <authorList>
            <person name="Wang Y."/>
            <person name="White M."/>
            <person name="Kvist S."/>
            <person name="Moncalvo J.-M."/>
        </authorList>
    </citation>
    <scope>NUCLEOTIDE SEQUENCE [LARGE SCALE GENOMIC DNA]</scope>
    <source>
        <strain evidence="16">COL-18-3</strain>
    </source>
</reference>
<evidence type="ECO:0000256" key="4">
    <source>
        <dbReference type="ARBA" id="ARBA00022676"/>
    </source>
</evidence>
<proteinExistence type="inferred from homology"/>
<dbReference type="PANTHER" id="PTHR22914">
    <property type="entry name" value="CHITIN SYNTHASE"/>
    <property type="match status" value="1"/>
</dbReference>
<dbReference type="GO" id="GO:0003774">
    <property type="term" value="F:cytoskeletal motor activity"/>
    <property type="evidence" value="ECO:0007669"/>
    <property type="project" value="InterPro"/>
</dbReference>
<keyword evidence="11" id="KW-0325">Glycoprotein</keyword>
<dbReference type="SUPFAM" id="SSF53448">
    <property type="entry name" value="Nucleotide-diphospho-sugar transferases"/>
    <property type="match status" value="1"/>
</dbReference>
<dbReference type="EC" id="2.4.1.16" evidence="2"/>
<name>A0A1R1PFX9_ZANCU</name>
<dbReference type="InterPro" id="IPR029044">
    <property type="entry name" value="Nucleotide-diphossugar_trans"/>
</dbReference>
<dbReference type="Gene3D" id="1.20.120.720">
    <property type="entry name" value="Myosin VI head, motor domain, U50 subdomain"/>
    <property type="match status" value="1"/>
</dbReference>
<evidence type="ECO:0000256" key="11">
    <source>
        <dbReference type="ARBA" id="ARBA00023180"/>
    </source>
</evidence>
<dbReference type="GO" id="GO:0006031">
    <property type="term" value="P:chitin biosynthetic process"/>
    <property type="evidence" value="ECO:0007669"/>
    <property type="project" value="TreeGrafter"/>
</dbReference>
<evidence type="ECO:0000313" key="15">
    <source>
        <dbReference type="EMBL" id="OMH79884.1"/>
    </source>
</evidence>
<dbReference type="Proteomes" id="UP000188320">
    <property type="component" value="Unassembled WGS sequence"/>
</dbReference>
<keyword evidence="4" id="KW-0328">Glycosyltransferase</keyword>
<dbReference type="InterPro" id="IPR001609">
    <property type="entry name" value="Myosin_head_motor_dom-like"/>
</dbReference>
<evidence type="ECO:0000313" key="16">
    <source>
        <dbReference type="Proteomes" id="UP000188320"/>
    </source>
</evidence>
<keyword evidence="6 13" id="KW-0812">Transmembrane</keyword>
<evidence type="ECO:0000256" key="13">
    <source>
        <dbReference type="SAM" id="Phobius"/>
    </source>
</evidence>
<dbReference type="GO" id="GO:0005524">
    <property type="term" value="F:ATP binding"/>
    <property type="evidence" value="ECO:0007669"/>
    <property type="project" value="InterPro"/>
</dbReference>
<dbReference type="InterPro" id="IPR004835">
    <property type="entry name" value="Chitin_synth"/>
</dbReference>
<dbReference type="InterPro" id="IPR036400">
    <property type="entry name" value="Cyt_B5-like_heme/steroid_sf"/>
</dbReference>
<keyword evidence="12" id="KW-0009">Actin-binding</keyword>
<evidence type="ECO:0000256" key="12">
    <source>
        <dbReference type="PROSITE-ProRule" id="PRU00782"/>
    </source>
</evidence>
<evidence type="ECO:0000256" key="7">
    <source>
        <dbReference type="ARBA" id="ARBA00022989"/>
    </source>
</evidence>
<protein>
    <recommendedName>
        <fullName evidence="2">chitin synthase</fullName>
        <ecNumber evidence="2">2.4.1.16</ecNumber>
    </recommendedName>
</protein>
<keyword evidence="7 13" id="KW-1133">Transmembrane helix</keyword>
<dbReference type="SUPFAM" id="SSF55856">
    <property type="entry name" value="Cytochrome b5-like heme/steroid binding domain"/>
    <property type="match status" value="1"/>
</dbReference>
<evidence type="ECO:0000256" key="10">
    <source>
        <dbReference type="ARBA" id="ARBA00023175"/>
    </source>
</evidence>
<dbReference type="GO" id="GO:0031505">
    <property type="term" value="P:fungal-type cell wall organization"/>
    <property type="evidence" value="ECO:0007669"/>
    <property type="project" value="TreeGrafter"/>
</dbReference>
<dbReference type="Gene3D" id="3.40.850.10">
    <property type="entry name" value="Kinesin motor domain"/>
    <property type="match status" value="1"/>
</dbReference>
<organism evidence="15 16">
    <name type="scientific">Zancudomyces culisetae</name>
    <name type="common">Gut fungus</name>
    <name type="synonym">Smittium culisetae</name>
    <dbReference type="NCBI Taxonomy" id="1213189"/>
    <lineage>
        <taxon>Eukaryota</taxon>
        <taxon>Fungi</taxon>
        <taxon>Fungi incertae sedis</taxon>
        <taxon>Zoopagomycota</taxon>
        <taxon>Kickxellomycotina</taxon>
        <taxon>Harpellomycetes</taxon>
        <taxon>Harpellales</taxon>
        <taxon>Legeriomycetaceae</taxon>
        <taxon>Zancudomyces</taxon>
    </lineage>
</organism>
<feature type="transmembrane region" description="Helical" evidence="13">
    <location>
        <begin position="544"/>
        <end position="561"/>
    </location>
</feature>
<dbReference type="GO" id="GO:0030428">
    <property type="term" value="C:cell septum"/>
    <property type="evidence" value="ECO:0007669"/>
    <property type="project" value="TreeGrafter"/>
</dbReference>
<keyword evidence="3" id="KW-1003">Cell membrane</keyword>
<comment type="similarity">
    <text evidence="12">Belongs to the TRAFAC class myosin-kinesin ATPase superfamily. Myosin family.</text>
</comment>
<keyword evidence="5" id="KW-0808">Transferase</keyword>
<dbReference type="GO" id="GO:0003779">
    <property type="term" value="F:actin binding"/>
    <property type="evidence" value="ECO:0007669"/>
    <property type="project" value="UniProtKB-KW"/>
</dbReference>
<evidence type="ECO:0000256" key="5">
    <source>
        <dbReference type="ARBA" id="ARBA00022679"/>
    </source>
</evidence>
<sequence length="1308" mass="150395">MNRNIESREESINLSLFDFPGFNQCHQNSYSQLLVNYTNERMFHFMNYRTFVLGNDEYELEGVREYTKIAEYLDNTRILDMFMKPSVGLFSVIDKVVSDTHQMDFDPQYHIANNPDLDIAILGQLSHVCGSLDREGIVYTQPKKNNLSFQISHFVKPVIYCVNGFSRENYDALGIDVVNIFRGFPVNNPSSDTFHLDLGAYHKKPEYYNGSVNPFIRQLFGQRYIRTRDTHVRGSFPVDAMQTLDSISPALGTEKSKEELPLKTDGELRTNLTMFQGWLADTISHIDKTKVWFVISLNPNRQKSPVSFDFEYVLQQVKCFGLEAIAQKKSVDLSINLKHDAFFHRYSDIPEIKNIYFLGKTSRDKCVEMGTKLQWKKSEYVVGKTKCFYSFELWKRLEMDHFSRERLNASAFALHTQGTDIPIECALSVNSQDDNDRLCDIDERHDSVIKELTYLYYGVVDNNSNIMEYDEYDGYNQKDPELKLNSDSKVHEFYGGGGANHSDSANSFGKPKQLCNDQNATHGKVGALEKNITTEAKLTKTRKYWLFVVWFTTWWIPSPVIKYFSNFRLEEQVISWREKVTLCVFIFLCCCMAVFWIAVLGILICPKQSSLTLEELKGHNTASNALISIRGEIFDIKDFTHVGVDFKTVVEGNYLGTDLTNLFPLQLSFVCAGLVSDPRLALSAMADPYTDAWLHDHRYYKHPEMVSGGYNHYQYRIMRMLRNLYSRGQVSIDPKKIQKMGKGTDKGEKRYWAVISQQVFDLTDYINYNGAPYVLSPPGVSNQTASREFLDENVKNMFQVYSGMDITERWNRYFRKNKKSQRLHYNCLRGAYYAGIVDHRTSFQCYFANYVLLASSVALASVILFKFLAALQLSPKRDPEEHSNFVVCNIPCYTEGEESLRLTIDSIATLKYDDKRKLLFIICDGLVMGTGNDRPTPRIVLDILNSNHNNNHGHNQDYDTNSFDYISLGEGFKKHNKGKVFSGLYQISGHVVPYLVVVKHGNKQEHIKQGNRGKRDSQIILMNFFNRVHFNLKMTPLELEIYHQIKNVIGVDPAYYEFVMMVDADTYVYPESLNRMVSCMVHDSKLMGLCGETMLANEKATWVTMIQVYEYYISHHLSKAFESLFGSVTCLPGCFSMYRLRTPETNQPLLISNQIIQEYSESKVDTLHKKNLLSLGEDRYLTTLMLKHLPYNKTKFTPDAQCRTNAPDSWQVVWVLLLLDAVCGTCRPAIDVDYASHGGVPRVHFVSVVYINIAGSNGFHLLDGSNLFTTSTFVHYKEAVAEHWLDDSVYFCDTSVFVFHPDIFVLAF</sequence>
<evidence type="ECO:0000256" key="3">
    <source>
        <dbReference type="ARBA" id="ARBA00022475"/>
    </source>
</evidence>
<evidence type="ECO:0000259" key="14">
    <source>
        <dbReference type="PROSITE" id="PS51456"/>
    </source>
</evidence>
<dbReference type="InterPro" id="IPR001199">
    <property type="entry name" value="Cyt_B5-like_heme/steroid-bd"/>
</dbReference>
<dbReference type="EMBL" id="LSSK01001377">
    <property type="protein sequence ID" value="OMH79884.1"/>
    <property type="molecule type" value="Genomic_DNA"/>
</dbReference>
<evidence type="ECO:0000256" key="6">
    <source>
        <dbReference type="ARBA" id="ARBA00022692"/>
    </source>
</evidence>